<dbReference type="RefSeq" id="WP_338222674.1">
    <property type="nucleotide sequence ID" value="NZ_BTPD01000001.1"/>
</dbReference>
<protein>
    <recommendedName>
        <fullName evidence="3">Alpha-galactosidase</fullName>
    </recommendedName>
</protein>
<gene>
    <name evidence="1" type="ORF">Aconfl_05180</name>
</gene>
<dbReference type="InterPro" id="IPR017853">
    <property type="entry name" value="GH"/>
</dbReference>
<organism evidence="1 2">
    <name type="scientific">Algoriphagus confluentis</name>
    <dbReference type="NCBI Taxonomy" id="1697556"/>
    <lineage>
        <taxon>Bacteria</taxon>
        <taxon>Pseudomonadati</taxon>
        <taxon>Bacteroidota</taxon>
        <taxon>Cytophagia</taxon>
        <taxon>Cytophagales</taxon>
        <taxon>Cyclobacteriaceae</taxon>
        <taxon>Algoriphagus</taxon>
    </lineage>
</organism>
<dbReference type="InterPro" id="IPR013785">
    <property type="entry name" value="Aldolase_TIM"/>
</dbReference>
<evidence type="ECO:0000313" key="2">
    <source>
        <dbReference type="Proteomes" id="UP001338309"/>
    </source>
</evidence>
<dbReference type="Proteomes" id="UP001338309">
    <property type="component" value="Unassembled WGS sequence"/>
</dbReference>
<sequence length="681" mass="78360">MNSKQLLLFFFLAWGYGLSAQPTGFLVKHDSETLKVATADPTMEWTFNEYSGFWSLTEVKLDSSNASQGFEMGIPEWGQGKLRIANPLEIGDFELSNSQKKGLSISRMLEYEKLTIRQELRFYPNVPVFSVHWYFKGSLVGVDWVPVKTGNGMQESLPASDSSPGFLFHLKFPSSHWEMETVQFRESTDHHNEPVTRRTFSPFWKQVFYEGNLLLAKNLEHKPSFFLLKYSPHSHAQSFYPGFDFSVSSTGAKVWSTGVNPDTIGPEWAESYPVFVGLSSGEDLEMHLIQLQMQVAARTVFESPLLLANTWGDRSRDSRMNADFIRSELEKAARLGIKVVQLDDGWQAGLSKNSAQKSGQKWDDWKKEDWEVHPERFPEGLDPLINYARENGLELGIWFNPSKVNSYIHWERDADIILSIYREYGVRQFKVDGLEILDRLSEVRIHQLLQKVKRESQGKINFNLDVTAGNRLGFIQSQAYGHIFMENRYTDWGNYYPHLTLKNLWNLAHFIPLQAIQAEFLNTDRNPNVYPESDYLAPQRIGLRYAFWVAAMAQPLAWMELSGLSAPNESILRSSLLEFSKFAEEFQRGVIRPILQEPNGFSWTGFRSWNEQTNREIYVVFKEKSENETQELLVERGRPPRLLFSTDSQAKLDWMGPGSVQVSMPKPFQILVFSLESDPNP</sequence>
<dbReference type="SUPFAM" id="SSF51445">
    <property type="entry name" value="(Trans)glycosidases"/>
    <property type="match status" value="1"/>
</dbReference>
<dbReference type="Gene3D" id="3.20.20.70">
    <property type="entry name" value="Aldolase class I"/>
    <property type="match status" value="1"/>
</dbReference>
<evidence type="ECO:0000313" key="1">
    <source>
        <dbReference type="EMBL" id="GMQ27876.1"/>
    </source>
</evidence>
<comment type="caution">
    <text evidence="1">The sequence shown here is derived from an EMBL/GenBank/DDBJ whole genome shotgun (WGS) entry which is preliminary data.</text>
</comment>
<proteinExistence type="predicted"/>
<dbReference type="EMBL" id="BTPD01000001">
    <property type="protein sequence ID" value="GMQ27876.1"/>
    <property type="molecule type" value="Genomic_DNA"/>
</dbReference>
<evidence type="ECO:0008006" key="3">
    <source>
        <dbReference type="Google" id="ProtNLM"/>
    </source>
</evidence>
<dbReference type="Pfam" id="PF02065">
    <property type="entry name" value="Melibiase"/>
    <property type="match status" value="1"/>
</dbReference>
<name>A0ABQ6PIV5_9BACT</name>
<accession>A0ABQ6PIV5</accession>
<keyword evidence="2" id="KW-1185">Reference proteome</keyword>
<reference evidence="1 2" key="1">
    <citation type="submission" date="2023-08" db="EMBL/GenBank/DDBJ databases">
        <title>Draft genome sequence of Algoriphagus confluentis.</title>
        <authorList>
            <person name="Takatani N."/>
            <person name="Hosokawa M."/>
            <person name="Sawabe T."/>
        </authorList>
    </citation>
    <scope>NUCLEOTIDE SEQUENCE [LARGE SCALE GENOMIC DNA]</scope>
    <source>
        <strain evidence="1 2">NBRC 111222</strain>
    </source>
</reference>